<evidence type="ECO:0000313" key="4">
    <source>
        <dbReference type="Proteomes" id="UP001500063"/>
    </source>
</evidence>
<accession>A0ABN0WF02</accession>
<feature type="transmembrane region" description="Helical" evidence="2">
    <location>
        <begin position="373"/>
        <end position="395"/>
    </location>
</feature>
<comment type="caution">
    <text evidence="3">The sequence shown here is derived from an EMBL/GenBank/DDBJ whole genome shotgun (WGS) entry which is preliminary data.</text>
</comment>
<organism evidence="3 4">
    <name type="scientific">Streptomyces blastmyceticus</name>
    <dbReference type="NCBI Taxonomy" id="68180"/>
    <lineage>
        <taxon>Bacteria</taxon>
        <taxon>Bacillati</taxon>
        <taxon>Actinomycetota</taxon>
        <taxon>Actinomycetes</taxon>
        <taxon>Kitasatosporales</taxon>
        <taxon>Streptomycetaceae</taxon>
        <taxon>Streptomyces</taxon>
    </lineage>
</organism>
<gene>
    <name evidence="3" type="ORF">GCM10010319_08680</name>
</gene>
<reference evidence="3 4" key="1">
    <citation type="journal article" date="2019" name="Int. J. Syst. Evol. Microbiol.">
        <title>The Global Catalogue of Microorganisms (GCM) 10K type strain sequencing project: providing services to taxonomists for standard genome sequencing and annotation.</title>
        <authorList>
            <consortium name="The Broad Institute Genomics Platform"/>
            <consortium name="The Broad Institute Genome Sequencing Center for Infectious Disease"/>
            <person name="Wu L."/>
            <person name="Ma J."/>
        </authorList>
    </citation>
    <scope>NUCLEOTIDE SEQUENCE [LARGE SCALE GENOMIC DNA]</scope>
    <source>
        <strain evidence="3 4">JCM 4565</strain>
    </source>
</reference>
<sequence length="401" mass="40447">MLVAAAAKTEATGESTAPVTSYRMAPDAQELNGSETTADAPLLKPGAHTYKDRVEPGQRKHYAVQLDAESSAYVSAVAVPRPGDSMGARDGISVSLEAMDGTQCGVGRHRTFLSAGGAYPVADYAERVAGAGGACKAAGTYRFVVERGDASGGDPTAVPVELKYVSVPANSASASDPAGDRTALAAPGPGGGGVGVQGGGVQGGSGFNDAAEIRPGVWKDQLWPGETHFYRVPVGAGEQLAADARFGSAPDAAGPPYVITGVRMGLSNAARGYVMNKTGGYQGKPATLSLTTPAAAGDSGGAGGDAARGMRLAGWYYLQVSLNPKVGQGNPGRVPVTLTVDVGKARKEARQPGGSTRPTAAVAVRHRDGRLRAVGYAGVTTGSLLLLGLGGWTLAARRGGE</sequence>
<feature type="region of interest" description="Disordered" evidence="1">
    <location>
        <begin position="171"/>
        <end position="201"/>
    </location>
</feature>
<evidence type="ECO:0000256" key="2">
    <source>
        <dbReference type="SAM" id="Phobius"/>
    </source>
</evidence>
<keyword evidence="2" id="KW-1133">Transmembrane helix</keyword>
<evidence type="ECO:0000313" key="3">
    <source>
        <dbReference type="EMBL" id="GAA0334995.1"/>
    </source>
</evidence>
<keyword evidence="2" id="KW-0472">Membrane</keyword>
<feature type="region of interest" description="Disordered" evidence="1">
    <location>
        <begin position="1"/>
        <end position="44"/>
    </location>
</feature>
<evidence type="ECO:0000256" key="1">
    <source>
        <dbReference type="SAM" id="MobiDB-lite"/>
    </source>
</evidence>
<keyword evidence="4" id="KW-1185">Reference proteome</keyword>
<keyword evidence="2" id="KW-0812">Transmembrane</keyword>
<protein>
    <submittedName>
        <fullName evidence="3">Uncharacterized protein</fullName>
    </submittedName>
</protein>
<name>A0ABN0WF02_9ACTN</name>
<proteinExistence type="predicted"/>
<dbReference type="EMBL" id="BAAABW010000004">
    <property type="protein sequence ID" value="GAA0334995.1"/>
    <property type="molecule type" value="Genomic_DNA"/>
</dbReference>
<dbReference type="Proteomes" id="UP001500063">
    <property type="component" value="Unassembled WGS sequence"/>
</dbReference>
<feature type="compositionally biased region" description="Gly residues" evidence="1">
    <location>
        <begin position="188"/>
        <end position="201"/>
    </location>
</feature>